<keyword evidence="2" id="KW-1185">Reference proteome</keyword>
<dbReference type="Proteomes" id="UP001281147">
    <property type="component" value="Unassembled WGS sequence"/>
</dbReference>
<name>A0ACC3NHW1_9PEZI</name>
<evidence type="ECO:0000313" key="2">
    <source>
        <dbReference type="Proteomes" id="UP001281147"/>
    </source>
</evidence>
<comment type="caution">
    <text evidence="1">The sequence shown here is derived from an EMBL/GenBank/DDBJ whole genome shotgun (WGS) entry which is preliminary data.</text>
</comment>
<gene>
    <name evidence="1" type="ORF">LTR37_006014</name>
</gene>
<evidence type="ECO:0000313" key="1">
    <source>
        <dbReference type="EMBL" id="KAK3716959.1"/>
    </source>
</evidence>
<dbReference type="EMBL" id="JAUTXU010000039">
    <property type="protein sequence ID" value="KAK3716959.1"/>
    <property type="molecule type" value="Genomic_DNA"/>
</dbReference>
<reference evidence="1" key="1">
    <citation type="submission" date="2023-07" db="EMBL/GenBank/DDBJ databases">
        <title>Black Yeasts Isolated from many extreme environments.</title>
        <authorList>
            <person name="Coleine C."/>
            <person name="Stajich J.E."/>
            <person name="Selbmann L."/>
        </authorList>
    </citation>
    <scope>NUCLEOTIDE SEQUENCE</scope>
    <source>
        <strain evidence="1">CCFEE 5714</strain>
    </source>
</reference>
<sequence>MGPLFVQFLACLALAPISFGSPIVPLAPRAVVVDDVSRLPEHALDYIIIGGGTSGLVVANRLTEDPAINVLVVEYGPVDGQEGGTSVPGLPVPDKYLRNYQSIPQPGLDGRSSPIYTGAVVGGGTVVNGMFFNRGSAVDYDAWEKLGNPGWGWKELLPYFIKSETFSPPSKEIAEEYADVISRNPAVHGTNGPVESSFSNFQYPIIKNFFRGWNAIGLATQPEPDGGDANGAFYSTVSLKAKNQSRSDASDAYYRPIAGKRDNLHLITGQTVTKINFDKDKKATSVDFVPRKGKRVADATTCTARREIILAAGAPHSPQILQLSGIGPNKLLSGLGIETLVDLPGVGRNFQDQPAMFIQFTYSDYPFPSPDWMVANETWADKQLDIYYKNRTGPMTIPYFSGSTVSFLALQNVTDDYQQVIDSASTVKLKSLLPADIDAEILAGYEAQSDVILDLYASPHATVQEVAWAGGDTVSIAILKPLSRGVITINTTNPTAPPVFDYGTFSHTVDLDIAVQSLKKTREWMASAPMQEVGAVETFPGANITSDKDIADAIRGFATSTWAHPAGSCSMMKKEYGGVVDADLKVYGVEGLRIVDASMMPLIPGSHTSSTVYAVAEKAADIIKAAQKQWT</sequence>
<organism evidence="1 2">
    <name type="scientific">Vermiconidia calcicola</name>
    <dbReference type="NCBI Taxonomy" id="1690605"/>
    <lineage>
        <taxon>Eukaryota</taxon>
        <taxon>Fungi</taxon>
        <taxon>Dikarya</taxon>
        <taxon>Ascomycota</taxon>
        <taxon>Pezizomycotina</taxon>
        <taxon>Dothideomycetes</taxon>
        <taxon>Dothideomycetidae</taxon>
        <taxon>Mycosphaerellales</taxon>
        <taxon>Extremaceae</taxon>
        <taxon>Vermiconidia</taxon>
    </lineage>
</organism>
<protein>
    <submittedName>
        <fullName evidence="1">Uncharacterized protein</fullName>
    </submittedName>
</protein>
<proteinExistence type="predicted"/>
<accession>A0ACC3NHW1</accession>